<dbReference type="GO" id="GO:0016746">
    <property type="term" value="F:acyltransferase activity"/>
    <property type="evidence" value="ECO:0007669"/>
    <property type="project" value="UniProtKB-KW"/>
</dbReference>
<keyword evidence="3" id="KW-1185">Reference proteome</keyword>
<gene>
    <name evidence="2" type="ORF">KHQ06_13960</name>
</gene>
<feature type="domain" description="N-acetyltransferase" evidence="1">
    <location>
        <begin position="44"/>
        <end position="198"/>
    </location>
</feature>
<dbReference type="PANTHER" id="PTHR42791">
    <property type="entry name" value="GNAT FAMILY ACETYLTRANSFERASE"/>
    <property type="match status" value="1"/>
</dbReference>
<evidence type="ECO:0000313" key="2">
    <source>
        <dbReference type="EMBL" id="QVI23815.1"/>
    </source>
</evidence>
<organism evidence="2 3">
    <name type="scientific">Nocardia tengchongensis</name>
    <dbReference type="NCBI Taxonomy" id="2055889"/>
    <lineage>
        <taxon>Bacteria</taxon>
        <taxon>Bacillati</taxon>
        <taxon>Actinomycetota</taxon>
        <taxon>Actinomycetes</taxon>
        <taxon>Mycobacteriales</taxon>
        <taxon>Nocardiaceae</taxon>
        <taxon>Nocardia</taxon>
    </lineage>
</organism>
<evidence type="ECO:0000313" key="3">
    <source>
        <dbReference type="Proteomes" id="UP000683310"/>
    </source>
</evidence>
<evidence type="ECO:0000259" key="1">
    <source>
        <dbReference type="PROSITE" id="PS51186"/>
    </source>
</evidence>
<reference evidence="2 3" key="1">
    <citation type="submission" date="2021-04" db="EMBL/GenBank/DDBJ databases">
        <title>Nocardia tengchongensis.</title>
        <authorList>
            <person name="Zhuang k."/>
            <person name="Ran Y."/>
            <person name="Li W."/>
        </authorList>
    </citation>
    <scope>NUCLEOTIDE SEQUENCE [LARGE SCALE GENOMIC DNA]</scope>
    <source>
        <strain evidence="2 3">CFH S0057</strain>
    </source>
</reference>
<keyword evidence="2" id="KW-0808">Transferase</keyword>
<dbReference type="EMBL" id="CP074371">
    <property type="protein sequence ID" value="QVI23815.1"/>
    <property type="molecule type" value="Genomic_DNA"/>
</dbReference>
<dbReference type="EC" id="2.3.1.-" evidence="2"/>
<dbReference type="SUPFAM" id="SSF55729">
    <property type="entry name" value="Acyl-CoA N-acyltransferases (Nat)"/>
    <property type="match status" value="1"/>
</dbReference>
<keyword evidence="2" id="KW-0012">Acyltransferase</keyword>
<dbReference type="InterPro" id="IPR000182">
    <property type="entry name" value="GNAT_dom"/>
</dbReference>
<dbReference type="Pfam" id="PF00583">
    <property type="entry name" value="Acetyltransf_1"/>
    <property type="match status" value="1"/>
</dbReference>
<sequence>MTSSTGTARLITEADVPTAVDTLARAFADYPYTRYVIDADNHLERIRRYQELCLTRIAMVYGKVWIVVGGRAVAAWSTPDRDPTAAFAEMEAELGELIGDRSEAAAASEAAIEPYRPREPVWMLNTVAVAPEHQGRGLGTAVLRPGIEEAARAGYPAFLETSSEANVRFYQHLGFEVTADVTLADNGLHTWCMRREPSQESQWRR</sequence>
<dbReference type="InterPro" id="IPR016181">
    <property type="entry name" value="Acyl_CoA_acyltransferase"/>
</dbReference>
<dbReference type="PANTHER" id="PTHR42791:SF1">
    <property type="entry name" value="N-ACETYLTRANSFERASE DOMAIN-CONTAINING PROTEIN"/>
    <property type="match status" value="1"/>
</dbReference>
<dbReference type="CDD" id="cd04301">
    <property type="entry name" value="NAT_SF"/>
    <property type="match status" value="1"/>
</dbReference>
<dbReference type="Proteomes" id="UP000683310">
    <property type="component" value="Chromosome"/>
</dbReference>
<dbReference type="Gene3D" id="3.40.630.30">
    <property type="match status" value="1"/>
</dbReference>
<dbReference type="InterPro" id="IPR052523">
    <property type="entry name" value="Trichothecene_AcTrans"/>
</dbReference>
<proteinExistence type="predicted"/>
<accession>A0ABX8D086</accession>
<dbReference type="PROSITE" id="PS51186">
    <property type="entry name" value="GNAT"/>
    <property type="match status" value="1"/>
</dbReference>
<name>A0ABX8D086_9NOCA</name>
<protein>
    <submittedName>
        <fullName evidence="2">GNAT family N-acetyltransferase</fullName>
        <ecNumber evidence="2">2.3.1.-</ecNumber>
    </submittedName>
</protein>